<proteinExistence type="predicted"/>
<evidence type="ECO:0000313" key="2">
    <source>
        <dbReference type="Proteomes" id="UP000035489"/>
    </source>
</evidence>
<dbReference type="AlphaFoldDB" id="A0A0H1R4S7"/>
<comment type="caution">
    <text evidence="1">The sequence shown here is derived from an EMBL/GenBank/DDBJ whole genome shotgun (WGS) entry which is preliminary data.</text>
</comment>
<name>A0A0H1R4S7_9HYPH</name>
<dbReference type="Proteomes" id="UP000035489">
    <property type="component" value="Unassembled WGS sequence"/>
</dbReference>
<protein>
    <submittedName>
        <fullName evidence="1">Uncharacterized protein</fullName>
    </submittedName>
</protein>
<reference evidence="1 2" key="1">
    <citation type="submission" date="2015-05" db="EMBL/GenBank/DDBJ databases">
        <title>Draft genome sequence of Microvirga vignae strain BR3299, a novel nitrogen fixing bacteria isolated from Brazil semi-aired region.</title>
        <authorList>
            <person name="Zilli J.E."/>
            <person name="Passos S.R."/>
            <person name="Leite J."/>
            <person name="Baldani J.I."/>
            <person name="Xavier G.R."/>
            <person name="Rumjaneck N.G."/>
            <person name="Simoes-Araujo J.L."/>
        </authorList>
    </citation>
    <scope>NUCLEOTIDE SEQUENCE [LARGE SCALE GENOMIC DNA]</scope>
    <source>
        <strain evidence="1 2">BR3299</strain>
    </source>
</reference>
<keyword evidence="2" id="KW-1185">Reference proteome</keyword>
<evidence type="ECO:0000313" key="1">
    <source>
        <dbReference type="EMBL" id="KLK90143.1"/>
    </source>
</evidence>
<accession>A0A0H1R4S7</accession>
<organism evidence="1 2">
    <name type="scientific">Microvirga vignae</name>
    <dbReference type="NCBI Taxonomy" id="1225564"/>
    <lineage>
        <taxon>Bacteria</taxon>
        <taxon>Pseudomonadati</taxon>
        <taxon>Pseudomonadota</taxon>
        <taxon>Alphaproteobacteria</taxon>
        <taxon>Hyphomicrobiales</taxon>
        <taxon>Methylobacteriaceae</taxon>
        <taxon>Microvirga</taxon>
    </lineage>
</organism>
<gene>
    <name evidence="1" type="ORF">AA309_27400</name>
</gene>
<dbReference type="PATRIC" id="fig|1225564.3.peg.7119"/>
<dbReference type="EMBL" id="LCYG01000095">
    <property type="protein sequence ID" value="KLK90143.1"/>
    <property type="molecule type" value="Genomic_DNA"/>
</dbReference>
<sequence length="94" mass="10665">MPSSTPKSPVSAMSQPAAGTYSPDILPLMQSLLRTLADIDFEFSKDLETVQQSAVVEPLKQRAIATLRKRHHERRAPYVRELNKLETQIQRMFA</sequence>